<dbReference type="OrthoDB" id="10539896at2759"/>
<feature type="compositionally biased region" description="Polar residues" evidence="1">
    <location>
        <begin position="311"/>
        <end position="321"/>
    </location>
</feature>
<reference evidence="2" key="1">
    <citation type="submission" date="2021-02" db="EMBL/GenBank/DDBJ databases">
        <authorList>
            <person name="Dougan E. K."/>
            <person name="Rhodes N."/>
            <person name="Thang M."/>
            <person name="Chan C."/>
        </authorList>
    </citation>
    <scope>NUCLEOTIDE SEQUENCE</scope>
</reference>
<comment type="caution">
    <text evidence="2">The sequence shown here is derived from an EMBL/GenBank/DDBJ whole genome shotgun (WGS) entry which is preliminary data.</text>
</comment>
<dbReference type="Proteomes" id="UP000604046">
    <property type="component" value="Unassembled WGS sequence"/>
</dbReference>
<accession>A0A812UYS3</accession>
<sequence>MAEEPAAEKRRLNEQWFAGRLQIMDDVKMCDGVIQRVAQKFSSFNEQNLRKTTVKDWMELLQAEVADEEQRAKVALHLMISIRDEFQQTAPVVDQTRQLLDSVAWLSRAAVHDPNRNAFDKSSASTSSSFALVKKQVRAIYGDKCAFCGVVESTQSGSQRRDLSCAHLTPDIANFDDGFETQLDLQSTRNYLLLCGTKGELGTCHHGFDKHLLALVPSPIGEWKLLHCYKEWKLNAEGTGALPQWCQPAFQGFTSGTVYKRVLASRLLKFYAENSEACDKLDGLAETIETVNDLSRSASIREDASHPLSRTAGSKLSSSPSIPEPASKMQQTALRASLARCFTWCYSE</sequence>
<evidence type="ECO:0000256" key="1">
    <source>
        <dbReference type="SAM" id="MobiDB-lite"/>
    </source>
</evidence>
<dbReference type="EMBL" id="CAJNDS010002814">
    <property type="protein sequence ID" value="CAE7607359.1"/>
    <property type="molecule type" value="Genomic_DNA"/>
</dbReference>
<protein>
    <submittedName>
        <fullName evidence="2">Uncharacterized protein</fullName>
    </submittedName>
</protein>
<dbReference type="AlphaFoldDB" id="A0A812UYS3"/>
<feature type="region of interest" description="Disordered" evidence="1">
    <location>
        <begin position="304"/>
        <end position="329"/>
    </location>
</feature>
<organism evidence="2 3">
    <name type="scientific">Symbiodinium natans</name>
    <dbReference type="NCBI Taxonomy" id="878477"/>
    <lineage>
        <taxon>Eukaryota</taxon>
        <taxon>Sar</taxon>
        <taxon>Alveolata</taxon>
        <taxon>Dinophyceae</taxon>
        <taxon>Suessiales</taxon>
        <taxon>Symbiodiniaceae</taxon>
        <taxon>Symbiodinium</taxon>
    </lineage>
</organism>
<evidence type="ECO:0000313" key="3">
    <source>
        <dbReference type="Proteomes" id="UP000604046"/>
    </source>
</evidence>
<evidence type="ECO:0000313" key="2">
    <source>
        <dbReference type="EMBL" id="CAE7607359.1"/>
    </source>
</evidence>
<name>A0A812UYS3_9DINO</name>
<gene>
    <name evidence="2" type="ORF">SNAT2548_LOCUS34536</name>
</gene>
<keyword evidence="3" id="KW-1185">Reference proteome</keyword>
<proteinExistence type="predicted"/>